<feature type="domain" description="FAD-binding" evidence="6">
    <location>
        <begin position="10"/>
        <end position="366"/>
    </location>
</feature>
<dbReference type="OrthoDB" id="1047367at2759"/>
<reference evidence="7 8" key="1">
    <citation type="submission" date="2018-02" db="EMBL/GenBank/DDBJ databases">
        <title>The genomes of Aspergillus section Nigri reveals drivers in fungal speciation.</title>
        <authorList>
            <consortium name="DOE Joint Genome Institute"/>
            <person name="Vesth T.C."/>
            <person name="Nybo J."/>
            <person name="Theobald S."/>
            <person name="Brandl J."/>
            <person name="Frisvad J.C."/>
            <person name="Nielsen K.F."/>
            <person name="Lyhne E.K."/>
            <person name="Kogle M.E."/>
            <person name="Kuo A."/>
            <person name="Riley R."/>
            <person name="Clum A."/>
            <person name="Nolan M."/>
            <person name="Lipzen A."/>
            <person name="Salamov A."/>
            <person name="Henrissat B."/>
            <person name="Wiebenga A."/>
            <person name="De vries R.P."/>
            <person name="Grigoriev I.V."/>
            <person name="Mortensen U.H."/>
            <person name="Andersen M.R."/>
            <person name="Baker S.E."/>
        </authorList>
    </citation>
    <scope>NUCLEOTIDE SEQUENCE [LARGE SCALE GENOMIC DNA]</scope>
    <source>
        <strain evidence="7 8">CBS 121057</strain>
    </source>
</reference>
<dbReference type="InterPro" id="IPR050493">
    <property type="entry name" value="FAD-dep_Monooxygenase_BioMet"/>
</dbReference>
<evidence type="ECO:0000259" key="6">
    <source>
        <dbReference type="Pfam" id="PF01494"/>
    </source>
</evidence>
<dbReference type="InterPro" id="IPR002938">
    <property type="entry name" value="FAD-bd"/>
</dbReference>
<evidence type="ECO:0000256" key="1">
    <source>
        <dbReference type="ARBA" id="ARBA00007992"/>
    </source>
</evidence>
<dbReference type="InterPro" id="IPR023375">
    <property type="entry name" value="ADC_dom_sf"/>
</dbReference>
<dbReference type="SUPFAM" id="SSF160104">
    <property type="entry name" value="Acetoacetate decarboxylase-like"/>
    <property type="match status" value="1"/>
</dbReference>
<dbReference type="EMBL" id="KZ826361">
    <property type="protein sequence ID" value="PYI05107.1"/>
    <property type="molecule type" value="Genomic_DNA"/>
</dbReference>
<dbReference type="PRINTS" id="PR00420">
    <property type="entry name" value="RNGMNOXGNASE"/>
</dbReference>
<dbReference type="PANTHER" id="PTHR13789">
    <property type="entry name" value="MONOOXYGENASE"/>
    <property type="match status" value="1"/>
</dbReference>
<dbReference type="GO" id="GO:0004497">
    <property type="term" value="F:monooxygenase activity"/>
    <property type="evidence" value="ECO:0007669"/>
    <property type="project" value="UniProtKB-KW"/>
</dbReference>
<evidence type="ECO:0000256" key="3">
    <source>
        <dbReference type="ARBA" id="ARBA00022827"/>
    </source>
</evidence>
<dbReference type="VEuPathDB" id="FungiDB:BO78DRAFT_318798"/>
<dbReference type="GO" id="GO:0071949">
    <property type="term" value="F:FAD binding"/>
    <property type="evidence" value="ECO:0007669"/>
    <property type="project" value="InterPro"/>
</dbReference>
<sequence length="637" mass="69858">MLTQEGNRLHILIAGAGIGGLSAAIALRQAGHVVDVFESSRFAVELGAAIHLPPNVNGLLRRTGIQPEDFRCNDAEFVSVFDSQGNPVSSKDIRGLRELYPFPWQLSHRIDLHEALKAKATTLNDPGVPVTIHLRSKVVNCDPARPSLTLVDGTEVQGDLLIGADGAHSVLRSIIAREDIAAEPSGGSAFRFLIPISQVKANPETAALVQKEGELQFWDGQYRRLVIYPCRNNTELNFVCLHPDTESDGTSEGKSPYRYKDNLLRVFDEFSPAMKSLLAMADPDSIKLWRLLDRKALGTWVNGNSCLIGDAAHPFLPHQGQGGAQAIEDGVALGALLPLGTTREEIPERLQLYMQCRYKRATMVQNFSRQAAFKISAKDTVGGTSTDPLEFMRINFGHDAHDFATNMLRKHLANRTPNPSTLTTAFGPSMPLIPDTPGSQGLLGSPSQRTLEVRFRARRNYLETFLPRADSRITSRGGWAKGSWVIRRIQPGEWKGGREVILVGLCIFHALLSPDRDEPQDFSPVMFCDDAEFMIAAREELHLPVLLADMKENILGARYQMDLGRSGQTFMMIQANLAPVHMNGDGGKGALGNARVSMTTLKRDVLEAVLPGLAHVVGQLQGLDMKDVVLTRSGIMV</sequence>
<dbReference type="PANTHER" id="PTHR13789:SF261">
    <property type="entry name" value="HYDROXYLASE, PUTATIVE (AFU_ORTHOLOGUE AFUA_7G00590)-RELATED"/>
    <property type="match status" value="1"/>
</dbReference>
<dbReference type="InterPro" id="IPR036188">
    <property type="entry name" value="FAD/NAD-bd_sf"/>
</dbReference>
<evidence type="ECO:0000313" key="7">
    <source>
        <dbReference type="EMBL" id="PYI05107.1"/>
    </source>
</evidence>
<keyword evidence="5" id="KW-0503">Monooxygenase</keyword>
<dbReference type="STRING" id="1448318.A0A319E4T3"/>
<dbReference type="Pfam" id="PF01494">
    <property type="entry name" value="FAD_binding_3"/>
    <property type="match status" value="1"/>
</dbReference>
<evidence type="ECO:0000256" key="2">
    <source>
        <dbReference type="ARBA" id="ARBA00022630"/>
    </source>
</evidence>
<proteinExistence type="inferred from homology"/>
<keyword evidence="3" id="KW-0274">FAD</keyword>
<evidence type="ECO:0000256" key="4">
    <source>
        <dbReference type="ARBA" id="ARBA00023002"/>
    </source>
</evidence>
<evidence type="ECO:0000313" key="8">
    <source>
        <dbReference type="Proteomes" id="UP000248423"/>
    </source>
</evidence>
<dbReference type="Gene3D" id="3.50.50.60">
    <property type="entry name" value="FAD/NAD(P)-binding domain"/>
    <property type="match status" value="1"/>
</dbReference>
<keyword evidence="4" id="KW-0560">Oxidoreductase</keyword>
<keyword evidence="8" id="KW-1185">Reference proteome</keyword>
<comment type="similarity">
    <text evidence="1">Belongs to the paxM FAD-dependent monooxygenase family.</text>
</comment>
<dbReference type="Proteomes" id="UP000248423">
    <property type="component" value="Unassembled WGS sequence"/>
</dbReference>
<dbReference type="SUPFAM" id="SSF54373">
    <property type="entry name" value="FAD-linked reductases, C-terminal domain"/>
    <property type="match status" value="1"/>
</dbReference>
<dbReference type="AlphaFoldDB" id="A0A319E4T3"/>
<keyword evidence="2" id="KW-0285">Flavoprotein</keyword>
<accession>A0A319E4T3</accession>
<gene>
    <name evidence="7" type="ORF">BO78DRAFT_318798</name>
</gene>
<evidence type="ECO:0000256" key="5">
    <source>
        <dbReference type="ARBA" id="ARBA00023033"/>
    </source>
</evidence>
<protein>
    <submittedName>
        <fullName evidence="7">FAD/NAD(P)-binding domain-containing protein</fullName>
    </submittedName>
</protein>
<dbReference type="Gene3D" id="2.40.400.10">
    <property type="entry name" value="Acetoacetate decarboxylase-like"/>
    <property type="match status" value="1"/>
</dbReference>
<name>A0A319E4T3_ASPSB</name>
<organism evidence="7 8">
    <name type="scientific">Aspergillus sclerotiicarbonarius (strain CBS 121057 / IBT 28362)</name>
    <dbReference type="NCBI Taxonomy" id="1448318"/>
    <lineage>
        <taxon>Eukaryota</taxon>
        <taxon>Fungi</taxon>
        <taxon>Dikarya</taxon>
        <taxon>Ascomycota</taxon>
        <taxon>Pezizomycotina</taxon>
        <taxon>Eurotiomycetes</taxon>
        <taxon>Eurotiomycetidae</taxon>
        <taxon>Eurotiales</taxon>
        <taxon>Aspergillaceae</taxon>
        <taxon>Aspergillus</taxon>
        <taxon>Aspergillus subgen. Circumdati</taxon>
    </lineage>
</organism>
<dbReference type="SUPFAM" id="SSF51905">
    <property type="entry name" value="FAD/NAD(P)-binding domain"/>
    <property type="match status" value="1"/>
</dbReference>